<dbReference type="SUPFAM" id="SSF69754">
    <property type="entry name" value="Ribosome binding protein Y (YfiA homologue)"/>
    <property type="match status" value="1"/>
</dbReference>
<dbReference type="OrthoDB" id="9808702at2"/>
<dbReference type="AlphaFoldDB" id="A0A316E0V7"/>
<dbReference type="NCBIfam" id="TIGR00741">
    <property type="entry name" value="yfiA"/>
    <property type="match status" value="1"/>
</dbReference>
<dbReference type="EMBL" id="JACWLN010000004">
    <property type="protein sequence ID" value="MBD1261034.1"/>
    <property type="molecule type" value="Genomic_DNA"/>
</dbReference>
<comment type="caution">
    <text evidence="2">The sequence shown here is derived from an EMBL/GenBank/DDBJ whole genome shotgun (WGS) entry which is preliminary data.</text>
</comment>
<accession>A0A316E0V7</accession>
<reference evidence="2 3" key="1">
    <citation type="submission" date="2018-05" db="EMBL/GenBank/DDBJ databases">
        <title>Genomic Encyclopedia of Archaeal and Bacterial Type Strains, Phase II (KMG-II): from individual species to whole genera.</title>
        <authorList>
            <person name="Goeker M."/>
        </authorList>
    </citation>
    <scope>NUCLEOTIDE SEQUENCE [LARGE SCALE GENOMIC DNA]</scope>
    <source>
        <strain evidence="2 3">DSM 23514</strain>
    </source>
</reference>
<evidence type="ECO:0000313" key="4">
    <source>
        <dbReference type="Proteomes" id="UP000651837"/>
    </source>
</evidence>
<dbReference type="Proteomes" id="UP000651837">
    <property type="component" value="Unassembled WGS sequence"/>
</dbReference>
<protein>
    <submittedName>
        <fullName evidence="2">Putative sigma-54 modulation protein</fullName>
    </submittedName>
    <submittedName>
        <fullName evidence="1">Ribosome-associated translation inhibitor RaiA</fullName>
    </submittedName>
</protein>
<keyword evidence="4" id="KW-1185">Reference proteome</keyword>
<reference evidence="1 4" key="2">
    <citation type="submission" date="2020-07" db="EMBL/GenBank/DDBJ databases">
        <title>The draft genome sequence of Maribacter polysiphoniae KCTC 22021.</title>
        <authorList>
            <person name="Mu L."/>
        </authorList>
    </citation>
    <scope>NUCLEOTIDE SEQUENCE [LARGE SCALE GENOMIC DNA]</scope>
    <source>
        <strain evidence="1 4">KCTC 22021</strain>
    </source>
</reference>
<evidence type="ECO:0000313" key="1">
    <source>
        <dbReference type="EMBL" id="MBD1261034.1"/>
    </source>
</evidence>
<proteinExistence type="predicted"/>
<dbReference type="EMBL" id="QGGQ01000004">
    <property type="protein sequence ID" value="PWK23725.1"/>
    <property type="molecule type" value="Genomic_DNA"/>
</dbReference>
<organism evidence="2 3">
    <name type="scientific">Maribacter polysiphoniae</name>
    <dbReference type="NCBI Taxonomy" id="429344"/>
    <lineage>
        <taxon>Bacteria</taxon>
        <taxon>Pseudomonadati</taxon>
        <taxon>Bacteroidota</taxon>
        <taxon>Flavobacteriia</taxon>
        <taxon>Flavobacteriales</taxon>
        <taxon>Flavobacteriaceae</taxon>
        <taxon>Maribacter</taxon>
    </lineage>
</organism>
<sequence length="99" mass="11406">MTINIQYVQMPTSEAMNELITVKLNRLAAKFEWVIRAEVYFKQENDPTGKGKICEMELSAPGPRIFARSNEDDFEKAAANTIKDLEKQLNKRKAVMNKR</sequence>
<dbReference type="Proteomes" id="UP000245667">
    <property type="component" value="Unassembled WGS sequence"/>
</dbReference>
<evidence type="ECO:0000313" key="3">
    <source>
        <dbReference type="Proteomes" id="UP000245667"/>
    </source>
</evidence>
<dbReference type="Pfam" id="PF02482">
    <property type="entry name" value="Ribosomal_S30AE"/>
    <property type="match status" value="1"/>
</dbReference>
<dbReference type="RefSeq" id="WP_109650608.1">
    <property type="nucleotide sequence ID" value="NZ_CAJQNU010000048.1"/>
</dbReference>
<evidence type="ECO:0000313" key="2">
    <source>
        <dbReference type="EMBL" id="PWK23725.1"/>
    </source>
</evidence>
<dbReference type="InterPro" id="IPR003489">
    <property type="entry name" value="RHF/RaiA"/>
</dbReference>
<gene>
    <name evidence="1" type="primary">raiA</name>
    <name evidence="1" type="ORF">HZY62_10580</name>
    <name evidence="2" type="ORF">LX92_02292</name>
</gene>
<dbReference type="Gene3D" id="3.30.160.100">
    <property type="entry name" value="Ribosome hibernation promotion factor-like"/>
    <property type="match status" value="1"/>
</dbReference>
<dbReference type="InterPro" id="IPR036567">
    <property type="entry name" value="RHF-like"/>
</dbReference>
<name>A0A316E0V7_9FLAO</name>